<dbReference type="PANTHER" id="PTHR45737">
    <property type="entry name" value="VON WILLEBRAND FACTOR A DOMAIN-CONTAINING PROTEIN 5A"/>
    <property type="match status" value="1"/>
</dbReference>
<evidence type="ECO:0000313" key="3">
    <source>
        <dbReference type="EMBL" id="BDD89198.1"/>
    </source>
</evidence>
<dbReference type="Pfam" id="PF13768">
    <property type="entry name" value="VWA_3"/>
    <property type="match status" value="1"/>
</dbReference>
<evidence type="ECO:0000259" key="1">
    <source>
        <dbReference type="PROSITE" id="PS50234"/>
    </source>
</evidence>
<name>A0ABM7WE24_9BACT</name>
<keyword evidence="4" id="KW-1185">Reference proteome</keyword>
<feature type="domain" description="VWFA" evidence="1">
    <location>
        <begin position="268"/>
        <end position="433"/>
    </location>
</feature>
<dbReference type="SUPFAM" id="SSF53300">
    <property type="entry name" value="vWA-like"/>
    <property type="match status" value="1"/>
</dbReference>
<feature type="domain" description="VIT" evidence="2">
    <location>
        <begin position="5"/>
        <end position="133"/>
    </location>
</feature>
<dbReference type="RefSeq" id="WP_284152515.1">
    <property type="nucleotide sequence ID" value="NZ_AP025516.1"/>
</dbReference>
<gene>
    <name evidence="3" type="ORF">DPPLL_35630</name>
</gene>
<dbReference type="EMBL" id="AP025516">
    <property type="protein sequence ID" value="BDD89198.1"/>
    <property type="molecule type" value="Genomic_DNA"/>
</dbReference>
<proteinExistence type="predicted"/>
<dbReference type="InterPro" id="IPR002035">
    <property type="entry name" value="VWF_A"/>
</dbReference>
<evidence type="ECO:0000259" key="2">
    <source>
        <dbReference type="PROSITE" id="PS51468"/>
    </source>
</evidence>
<evidence type="ECO:0000313" key="4">
    <source>
        <dbReference type="Proteomes" id="UP000830055"/>
    </source>
</evidence>
<dbReference type="SMART" id="SM00609">
    <property type="entry name" value="VIT"/>
    <property type="match status" value="1"/>
</dbReference>
<dbReference type="PANTHER" id="PTHR45737:SF6">
    <property type="entry name" value="VON WILLEBRAND FACTOR A DOMAIN-CONTAINING PROTEIN 5A"/>
    <property type="match status" value="1"/>
</dbReference>
<reference evidence="3 4" key="1">
    <citation type="submission" date="2022-01" db="EMBL/GenBank/DDBJ databases">
        <title>Desulfofustis limnae sp. nov., a novel mesophilic sulfate-reducing bacterium isolated from marsh soil.</title>
        <authorList>
            <person name="Watanabe M."/>
            <person name="Takahashi A."/>
            <person name="Kojima H."/>
            <person name="Fukui M."/>
        </authorList>
    </citation>
    <scope>NUCLEOTIDE SEQUENCE [LARGE SCALE GENOMIC DNA]</scope>
    <source>
        <strain evidence="3 4">PPLL</strain>
    </source>
</reference>
<dbReference type="SMART" id="SM00327">
    <property type="entry name" value="VWA"/>
    <property type="match status" value="1"/>
</dbReference>
<dbReference type="InterPro" id="IPR013694">
    <property type="entry name" value="VIT"/>
</dbReference>
<dbReference type="InterPro" id="IPR036465">
    <property type="entry name" value="vWFA_dom_sf"/>
</dbReference>
<dbReference type="Pfam" id="PF08487">
    <property type="entry name" value="VIT"/>
    <property type="match status" value="1"/>
</dbReference>
<dbReference type="Proteomes" id="UP000830055">
    <property type="component" value="Chromosome"/>
</dbReference>
<dbReference type="Gene3D" id="3.40.50.410">
    <property type="entry name" value="von Willebrand factor, type A domain"/>
    <property type="match status" value="1"/>
</dbReference>
<sequence>MYVPDQHAPGLHTSDGAVVPLKKVTVNVSFTNLLCESVITQTYRNREKHPIEAVYTFPLTSRAVLLDLSITIGERQLQGIVVEKRSAEERYEEAISDGDAAIMLEQVQPGLYTMNIGNILENEEVQISIRSAELYSWQDGCLRYHLPTTLAPRYGSPDQAGLQPHQVPEKDLLTEHRFQLRITLSGEISSATLASPSHHIAVAKDGGNTVVTLARGEAAMDRDFILNIQLPSAPPDTASVAADQDSGFVALASFIPRLDTAIPADPRSIKIVVDCSGSMAGDSIAQARQVLNDILKQLRPQDFFNIVVFGSTSRTYFDHQVPAGKDAITTVRRRLRNLEANLGGTEMYDALQTTVKLTGPAIPQDILLITDVEIWEEEEIFELMVASNHRVFAVGVGSAVSEGFLRRLAKMTGGACELVVPNEEMIEKIVRHFQRIFLSRAQVSVRWPQQPHQTIPSTLGPAFAGDTIHAFARFSEPPSGTVVCDIKTADGRAFTQTVELCPPSPQQRERMILSTDSLARMAIWRAIPETINEQESEALAVRYQLISPYTNYLAIVTRTEQERSTSLPQLRKVPHMLAAGWGGTGSCFALESPSIFDVISASQMSYDMDIFEALEELSPDEKDRLRQQATPEQFLRGCNGHNLTWPDTELAITTFADLQECSLPDSVIDTIRQIADSHDPAVEEDLVVLAFLLAIMNSPAGSIMNRSIKRAVTHAQKTRRPDQTLVQLMRGAFNTVSETDWGPMTADLT</sequence>
<protein>
    <submittedName>
        <fullName evidence="3">Marine proteobacterial sortase target protein</fullName>
    </submittedName>
</protein>
<organism evidence="3 4">
    <name type="scientific">Desulfofustis limnaeus</name>
    <dbReference type="NCBI Taxonomy" id="2740163"/>
    <lineage>
        <taxon>Bacteria</taxon>
        <taxon>Pseudomonadati</taxon>
        <taxon>Thermodesulfobacteriota</taxon>
        <taxon>Desulfobulbia</taxon>
        <taxon>Desulfobulbales</taxon>
        <taxon>Desulfocapsaceae</taxon>
        <taxon>Desulfofustis</taxon>
    </lineage>
</organism>
<dbReference type="PROSITE" id="PS50234">
    <property type="entry name" value="VWFA"/>
    <property type="match status" value="1"/>
</dbReference>
<dbReference type="PROSITE" id="PS51468">
    <property type="entry name" value="VIT"/>
    <property type="match status" value="1"/>
</dbReference>
<accession>A0ABM7WE24</accession>